<dbReference type="EMBL" id="KZ408578">
    <property type="protein sequence ID" value="PIO53668.1"/>
    <property type="molecule type" value="Genomic_DNA"/>
</dbReference>
<protein>
    <submittedName>
        <fullName evidence="1">Uncharacterized protein</fullName>
    </submittedName>
</protein>
<evidence type="ECO:0000313" key="2">
    <source>
        <dbReference type="Proteomes" id="UP000230423"/>
    </source>
</evidence>
<reference evidence="1 2" key="1">
    <citation type="submission" date="2015-09" db="EMBL/GenBank/DDBJ databases">
        <title>Draft genome of the parasitic nematode Teladorsagia circumcincta isolate WARC Sus (inbred).</title>
        <authorList>
            <person name="Mitreva M."/>
        </authorList>
    </citation>
    <scope>NUCLEOTIDE SEQUENCE [LARGE SCALE GENOMIC DNA]</scope>
    <source>
        <strain evidence="1 2">S</strain>
    </source>
</reference>
<dbReference type="AlphaFoldDB" id="A0A2G9T713"/>
<dbReference type="Proteomes" id="UP000230423">
    <property type="component" value="Unassembled WGS sequence"/>
</dbReference>
<dbReference type="OrthoDB" id="5870608at2759"/>
<accession>A0A2G9T713</accession>
<proteinExistence type="predicted"/>
<keyword evidence="2" id="KW-1185">Reference proteome</keyword>
<sequence length="62" mass="7127">MVNSRRHSHQTHAKKEQQRMMVNPYTCEVQLDELSPDHAIIDFAFISEENFVLVVLLASSGK</sequence>
<organism evidence="1 2">
    <name type="scientific">Teladorsagia circumcincta</name>
    <name type="common">Brown stomach worm</name>
    <name type="synonym">Ostertagia circumcincta</name>
    <dbReference type="NCBI Taxonomy" id="45464"/>
    <lineage>
        <taxon>Eukaryota</taxon>
        <taxon>Metazoa</taxon>
        <taxon>Ecdysozoa</taxon>
        <taxon>Nematoda</taxon>
        <taxon>Chromadorea</taxon>
        <taxon>Rhabditida</taxon>
        <taxon>Rhabditina</taxon>
        <taxon>Rhabditomorpha</taxon>
        <taxon>Strongyloidea</taxon>
        <taxon>Trichostrongylidae</taxon>
        <taxon>Teladorsagia</taxon>
    </lineage>
</organism>
<name>A0A2G9T713_TELCI</name>
<evidence type="ECO:0000313" key="1">
    <source>
        <dbReference type="EMBL" id="PIO53668.1"/>
    </source>
</evidence>
<feature type="non-terminal residue" evidence="1">
    <location>
        <position position="62"/>
    </location>
</feature>
<gene>
    <name evidence="1" type="ORF">TELCIR_24989</name>
</gene>